<gene>
    <name evidence="2" type="ORF">San01_49510</name>
</gene>
<evidence type="ECO:0000313" key="3">
    <source>
        <dbReference type="Proteomes" id="UP000325598"/>
    </source>
</evidence>
<reference evidence="2 3" key="1">
    <citation type="submission" date="2019-10" db="EMBL/GenBank/DDBJ databases">
        <title>Whole genome shotgun sequence of Streptomyces angustmyceticus NBRC 3934.</title>
        <authorList>
            <person name="Hosoyama A."/>
            <person name="Ichikawa N."/>
            <person name="Kimura A."/>
            <person name="Kitahashi Y."/>
            <person name="Komaki H."/>
            <person name="Uohara A."/>
        </authorList>
    </citation>
    <scope>NUCLEOTIDE SEQUENCE [LARGE SCALE GENOMIC DNA]</scope>
    <source>
        <strain evidence="2 3">NBRC 3934</strain>
    </source>
</reference>
<comment type="caution">
    <text evidence="2">The sequence shown here is derived from an EMBL/GenBank/DDBJ whole genome shotgun (WGS) entry which is preliminary data.</text>
</comment>
<dbReference type="EMBL" id="BLAG01000014">
    <property type="protein sequence ID" value="GES32464.1"/>
    <property type="molecule type" value="Genomic_DNA"/>
</dbReference>
<accession>A0A5J4LJ04</accession>
<protein>
    <submittedName>
        <fullName evidence="2">Uncharacterized protein</fullName>
    </submittedName>
</protein>
<sequence>MPDLLGQWEHDGRPRARQGAVRRAPASAKRVCGAGEIRERVFPAASSRVKRVFPGRGKNGRAMSGMCSLRVRESG</sequence>
<dbReference type="AlphaFoldDB" id="A0A5J4LJ04"/>
<organism evidence="2 3">
    <name type="scientific">Streptomyces angustmyceticus</name>
    <dbReference type="NCBI Taxonomy" id="285578"/>
    <lineage>
        <taxon>Bacteria</taxon>
        <taxon>Bacillati</taxon>
        <taxon>Actinomycetota</taxon>
        <taxon>Actinomycetes</taxon>
        <taxon>Kitasatosporales</taxon>
        <taxon>Streptomycetaceae</taxon>
        <taxon>Streptomyces</taxon>
    </lineage>
</organism>
<evidence type="ECO:0000256" key="1">
    <source>
        <dbReference type="SAM" id="MobiDB-lite"/>
    </source>
</evidence>
<dbReference type="Proteomes" id="UP000325598">
    <property type="component" value="Unassembled WGS sequence"/>
</dbReference>
<keyword evidence="3" id="KW-1185">Reference proteome</keyword>
<name>A0A5J4LJ04_9ACTN</name>
<proteinExistence type="predicted"/>
<evidence type="ECO:0000313" key="2">
    <source>
        <dbReference type="EMBL" id="GES32464.1"/>
    </source>
</evidence>
<feature type="region of interest" description="Disordered" evidence="1">
    <location>
        <begin position="1"/>
        <end position="25"/>
    </location>
</feature>